<reference evidence="3 4" key="1">
    <citation type="submission" date="2020-08" db="EMBL/GenBank/DDBJ databases">
        <title>Novel species isolated from subtropical streams in China.</title>
        <authorList>
            <person name="Lu H."/>
        </authorList>
    </citation>
    <scope>NUCLEOTIDE SEQUENCE [LARGE SCALE GENOMIC DNA]</scope>
    <source>
        <strain evidence="3 4">LX15W</strain>
    </source>
</reference>
<sequence length="197" mass="20744">MAKTSRTQYLSENDDLGFGTTGNDVIYGNGGNDTIFGEDGNDYLYGGIGNDVLMGEDGNDHLFGGDGNDELDGGTGNNVLAGGYGADTFVLNDYHVIPFGPIIQPTNLIADFVSGVDKIRVQDPVQGINLQSGPIDPAYFVTGTAAVDNNDYFIYDRATGSLYFDADGNGGDAKILIATLLGHPDLKAGDIETYIPV</sequence>
<dbReference type="Gene3D" id="2.150.10.10">
    <property type="entry name" value="Serralysin-like metalloprotease, C-terminal"/>
    <property type="match status" value="1"/>
</dbReference>
<organism evidence="3 4">
    <name type="scientific">Undibacterium flavidum</name>
    <dbReference type="NCBI Taxonomy" id="2762297"/>
    <lineage>
        <taxon>Bacteria</taxon>
        <taxon>Pseudomonadati</taxon>
        <taxon>Pseudomonadota</taxon>
        <taxon>Betaproteobacteria</taxon>
        <taxon>Burkholderiales</taxon>
        <taxon>Oxalobacteraceae</taxon>
        <taxon>Undibacterium</taxon>
    </lineage>
</organism>
<dbReference type="Pfam" id="PF00353">
    <property type="entry name" value="HemolysinCabind"/>
    <property type="match status" value="2"/>
</dbReference>
<comment type="subcellular location">
    <subcellularLocation>
        <location evidence="1">Secreted</location>
    </subcellularLocation>
</comment>
<gene>
    <name evidence="3" type="ORF">H8K55_05590</name>
</gene>
<dbReference type="InterPro" id="IPR050557">
    <property type="entry name" value="RTX_toxin/Mannuronan_C5-epim"/>
</dbReference>
<proteinExistence type="predicted"/>
<protein>
    <submittedName>
        <fullName evidence="3">Calcium-binding protein</fullName>
    </submittedName>
</protein>
<dbReference type="InterPro" id="IPR001343">
    <property type="entry name" value="Hemolysn_Ca-bd"/>
</dbReference>
<dbReference type="RefSeq" id="WP_186941094.1">
    <property type="nucleotide sequence ID" value="NZ_JACOGA010000004.1"/>
</dbReference>
<keyword evidence="2" id="KW-0964">Secreted</keyword>
<keyword evidence="4" id="KW-1185">Reference proteome</keyword>
<evidence type="ECO:0000313" key="4">
    <source>
        <dbReference type="Proteomes" id="UP000624279"/>
    </source>
</evidence>
<dbReference type="PANTHER" id="PTHR38340">
    <property type="entry name" value="S-LAYER PROTEIN"/>
    <property type="match status" value="1"/>
</dbReference>
<dbReference type="SUPFAM" id="SSF51120">
    <property type="entry name" value="beta-Roll"/>
    <property type="match status" value="1"/>
</dbReference>
<dbReference type="Proteomes" id="UP000624279">
    <property type="component" value="Unassembled WGS sequence"/>
</dbReference>
<accession>A0ABR6Y8Z7</accession>
<dbReference type="PRINTS" id="PR00313">
    <property type="entry name" value="CABNDNGRPT"/>
</dbReference>
<dbReference type="InterPro" id="IPR018511">
    <property type="entry name" value="Hemolysin-typ_Ca-bd_CS"/>
</dbReference>
<dbReference type="PANTHER" id="PTHR38340:SF1">
    <property type="entry name" value="S-LAYER PROTEIN"/>
    <property type="match status" value="1"/>
</dbReference>
<dbReference type="InterPro" id="IPR011049">
    <property type="entry name" value="Serralysin-like_metalloprot_C"/>
</dbReference>
<evidence type="ECO:0000313" key="3">
    <source>
        <dbReference type="EMBL" id="MBC3873051.1"/>
    </source>
</evidence>
<dbReference type="PROSITE" id="PS00330">
    <property type="entry name" value="HEMOLYSIN_CALCIUM"/>
    <property type="match status" value="2"/>
</dbReference>
<comment type="caution">
    <text evidence="3">The sequence shown here is derived from an EMBL/GenBank/DDBJ whole genome shotgun (WGS) entry which is preliminary data.</text>
</comment>
<evidence type="ECO:0000256" key="2">
    <source>
        <dbReference type="ARBA" id="ARBA00022525"/>
    </source>
</evidence>
<dbReference type="EMBL" id="JACOGA010000004">
    <property type="protein sequence ID" value="MBC3873051.1"/>
    <property type="molecule type" value="Genomic_DNA"/>
</dbReference>
<name>A0ABR6Y8Z7_9BURK</name>
<evidence type="ECO:0000256" key="1">
    <source>
        <dbReference type="ARBA" id="ARBA00004613"/>
    </source>
</evidence>